<dbReference type="SUPFAM" id="SSF55486">
    <property type="entry name" value="Metalloproteases ('zincins'), catalytic domain"/>
    <property type="match status" value="1"/>
</dbReference>
<dbReference type="Pfam" id="PF25577">
    <property type="entry name" value="TPR_TAF2_C"/>
    <property type="match status" value="1"/>
</dbReference>
<name>A0ABR1YD92_9PEZI</name>
<keyword evidence="6" id="KW-0539">Nucleus</keyword>
<dbReference type="SUPFAM" id="SSF63737">
    <property type="entry name" value="Leukotriene A4 hydrolase N-terminal domain"/>
    <property type="match status" value="1"/>
</dbReference>
<feature type="region of interest" description="Disordered" evidence="7">
    <location>
        <begin position="237"/>
        <end position="274"/>
    </location>
</feature>
<dbReference type="EMBL" id="JBBWRZ010000011">
    <property type="protein sequence ID" value="KAK8225822.1"/>
    <property type="molecule type" value="Genomic_DNA"/>
</dbReference>
<gene>
    <name evidence="10" type="ORF">HDK90DRAFT_536840</name>
</gene>
<evidence type="ECO:0000313" key="11">
    <source>
        <dbReference type="Proteomes" id="UP001492380"/>
    </source>
</evidence>
<dbReference type="CDD" id="cd09839">
    <property type="entry name" value="M1_like_TAF2"/>
    <property type="match status" value="1"/>
</dbReference>
<dbReference type="PANTHER" id="PTHR15137:SF9">
    <property type="entry name" value="TRANSCRIPTION INITIATION FACTOR TFIID SUBUNIT 2"/>
    <property type="match status" value="1"/>
</dbReference>
<feature type="compositionally biased region" description="Low complexity" evidence="7">
    <location>
        <begin position="1278"/>
        <end position="1315"/>
    </location>
</feature>
<comment type="similarity">
    <text evidence="2">Belongs to the TAF2 family.</text>
</comment>
<feature type="domain" description="Transcription initiation factor TFIID subunit 2 Ig-like" evidence="8">
    <location>
        <begin position="591"/>
        <end position="779"/>
    </location>
</feature>
<reference evidence="10 11" key="1">
    <citation type="submission" date="2024-04" db="EMBL/GenBank/DDBJ databases">
        <title>Phyllosticta paracitricarpa is synonymous to the EU quarantine fungus P. citricarpa based on phylogenomic analyses.</title>
        <authorList>
            <consortium name="Lawrence Berkeley National Laboratory"/>
            <person name="Van Ingen-Buijs V.A."/>
            <person name="Van Westerhoven A.C."/>
            <person name="Haridas S."/>
            <person name="Skiadas P."/>
            <person name="Martin F."/>
            <person name="Groenewald J.Z."/>
            <person name="Crous P.W."/>
            <person name="Seidl M.F."/>
        </authorList>
    </citation>
    <scope>NUCLEOTIDE SEQUENCE [LARGE SCALE GENOMIC DNA]</scope>
    <source>
        <strain evidence="10 11">CBS 123374</strain>
    </source>
</reference>
<feature type="compositionally biased region" description="Polar residues" evidence="7">
    <location>
        <begin position="1340"/>
        <end position="1352"/>
    </location>
</feature>
<evidence type="ECO:0000256" key="7">
    <source>
        <dbReference type="SAM" id="MobiDB-lite"/>
    </source>
</evidence>
<feature type="compositionally biased region" description="Basic residues" evidence="7">
    <location>
        <begin position="1401"/>
        <end position="1412"/>
    </location>
</feature>
<feature type="compositionally biased region" description="Polar residues" evidence="7">
    <location>
        <begin position="1243"/>
        <end position="1269"/>
    </location>
</feature>
<feature type="region of interest" description="Disordered" evidence="7">
    <location>
        <begin position="1217"/>
        <end position="1508"/>
    </location>
</feature>
<dbReference type="InterPro" id="IPR037813">
    <property type="entry name" value="TAF2"/>
</dbReference>
<evidence type="ECO:0000259" key="8">
    <source>
        <dbReference type="Pfam" id="PF25316"/>
    </source>
</evidence>
<feature type="compositionally biased region" description="Basic and acidic residues" evidence="7">
    <location>
        <begin position="1427"/>
        <end position="1439"/>
    </location>
</feature>
<accession>A0ABR1YD92</accession>
<dbReference type="InterPro" id="IPR042097">
    <property type="entry name" value="Aminopeptidase_N-like_N_sf"/>
</dbReference>
<dbReference type="Pfam" id="PF25316">
    <property type="entry name" value="TAF2_3rd"/>
    <property type="match status" value="1"/>
</dbReference>
<evidence type="ECO:0000256" key="2">
    <source>
        <dbReference type="ARBA" id="ARBA00010937"/>
    </source>
</evidence>
<feature type="domain" description="Transcription initiation factor TFIID subunit 2 TPR repeats" evidence="9">
    <location>
        <begin position="781"/>
        <end position="1067"/>
    </location>
</feature>
<sequence>MPGPFENPSSATATDVSAPGHGFSVDSVKVDLDIDFLGRSVRGEALVNVQPLSRDLDHIRLNCRQARILRVTVNDKDAIWEHDDPHSHIYLSSKSTVHHHAALRRKVEEELDGYADDDLVVHIPRGVRIREQDPFSGDGFGGFLNNSTALKSADDGGVVFAPLKVVIRYEIKHFRDGLHFVGVEDNDPRYPHVYTRNSQFPGTASCLFPCIDDGTTRCPWDISVKCPRTVGDIFRKADQPTKNGVNGHLPNGTLTNGAKSSSAETDVPMSDGDHDCNSLSEEDKTLEISVICSGDLTDDIVDPKDPSRKTVTFKCESAVAAQHVALAVGPFEHVDLSDLRESDDDEMMGQAAIRVHGFCLPGRGDEVRNTCMPLPKATDHFSKTYISYPFTSYKLVFVDDLPQEVAHGASVTLCRNSLLYPEDVLDPILPVTHKLVHALASQWIGVNVLPKGPQDWWVIYATSHFMADDFMELLCGRNEHRLRMKQMADRVVELDVNRPSLQVLGEYLALHPSEIEFMEMKAPLVMFILNQKIKRMAKLGMTKVIYKVLLYAKTGKLANGLISTEDFTGIVDKYLESKPIPDFWKQWVYGAGCPHFYVTQRFNKKKSVIELAIRQTQGDRSDLGETGRDLDPGSFLKDIKERNAGMTTKKANRLFTGSMTFTVHEADGTPYDHIVPINDVTTRFDATYNTKYTRLKRNRRQKERAAAAAGIDLNGDGDIPDEIPLYCLGDVLDSDQDIQEWGFEEWSKEEEEIMSTEQFEWIRVDADFEWIGKVTFSQPVWMWVAQLQQDPDVVAQAEALQYLSQQKPTKLLSTVFARTLMDRRYFHGIRTLAAEALANCAKARAEDVDLNWIGLTHLEKAFQDMFCLPGSAMVRSNDFSDRSQYLVQCAIPRAIAKVREPNGQGLMRAKRWILDKLKFNDNSHNAFSDCHYIATLLACLAEQLTYQDTNSISFDFDDDEQDDHDFQKDALDEIKRHCRLDEWIPSYHNIITVTALECHRILTQTGIVKGGVLEFLHYTNPMASDLVRLKALQCLVDANMLKQGGILRLIIFLLAYDPSPYFREQLHFIVGRGLGRIAIGVKDKDESASTEVGGLVIEQETSTESRAAMIERTQTLEGAKKALKVELAENKVLQEQLLLALKSPRVGLREWGQLLEICSLIYEPKASLPVQITYPFYWSVQKIGNAKLRFFRNSHRRTKPLSKIREEQAPIIAQKLAEKRKRPSISDEPNKRHQVAPPHLHKSGSSTGLKLNFSNSHKPKSISVSSPAATSGPPVRPPASSSSGFKSSTPVSASRPSSFGMKPSSSHPSPIVKSSTPKPLQRPSSPFVKPTTPVIRGPTPSGSRAPTPTSVPVSEEKPKKKAPRLIVKLKVPRDRLVSIISRPPRPRSMPGPKPHISNSHKVTKPKEHKMHKVLQDPSSRPPKIPKAHSETKEIKKEGSARPMLSIPPPPAPRPMNHAPGQGGTPSTTPAMSPPASSLPAGTPSGEAKAPGGFKLKLKLGKPKPSPSE</sequence>
<comment type="subcellular location">
    <subcellularLocation>
        <location evidence="1">Nucleus</location>
    </subcellularLocation>
</comment>
<dbReference type="PANTHER" id="PTHR15137">
    <property type="entry name" value="TRANSCRIPTION INITIATION FACTOR TFIID"/>
    <property type="match status" value="1"/>
</dbReference>
<dbReference type="InterPro" id="IPR057991">
    <property type="entry name" value="TPR_TAF2_C"/>
</dbReference>
<evidence type="ECO:0000256" key="5">
    <source>
        <dbReference type="ARBA" id="ARBA00023163"/>
    </source>
</evidence>
<protein>
    <recommendedName>
        <fullName evidence="3">Transcription initiation factor TFIID subunit 2</fullName>
    </recommendedName>
</protein>
<keyword evidence="4" id="KW-0805">Transcription regulation</keyword>
<keyword evidence="11" id="KW-1185">Reference proteome</keyword>
<evidence type="ECO:0000256" key="3">
    <source>
        <dbReference type="ARBA" id="ARBA00017363"/>
    </source>
</evidence>
<dbReference type="InterPro" id="IPR027268">
    <property type="entry name" value="Peptidase_M4/M1_CTD_sf"/>
</dbReference>
<proteinExistence type="inferred from homology"/>
<dbReference type="Proteomes" id="UP001492380">
    <property type="component" value="Unassembled WGS sequence"/>
</dbReference>
<dbReference type="InterPro" id="IPR057345">
    <property type="entry name" value="Ig-like_TAF2"/>
</dbReference>
<dbReference type="Gene3D" id="2.60.40.1730">
    <property type="entry name" value="tricorn interacting facor f3 domain"/>
    <property type="match status" value="1"/>
</dbReference>
<comment type="caution">
    <text evidence="10">The sequence shown here is derived from an EMBL/GenBank/DDBJ whole genome shotgun (WGS) entry which is preliminary data.</text>
</comment>
<feature type="compositionally biased region" description="Polar residues" evidence="7">
    <location>
        <begin position="252"/>
        <end position="264"/>
    </location>
</feature>
<evidence type="ECO:0000256" key="6">
    <source>
        <dbReference type="ARBA" id="ARBA00023242"/>
    </source>
</evidence>
<evidence type="ECO:0000313" key="10">
    <source>
        <dbReference type="EMBL" id="KAK8225822.1"/>
    </source>
</evidence>
<dbReference type="Gene3D" id="1.10.390.10">
    <property type="entry name" value="Neutral Protease Domain 2"/>
    <property type="match status" value="1"/>
</dbReference>
<evidence type="ECO:0000259" key="9">
    <source>
        <dbReference type="Pfam" id="PF25577"/>
    </source>
</evidence>
<keyword evidence="5" id="KW-0804">Transcription</keyword>
<feature type="compositionally biased region" description="Low complexity" evidence="7">
    <location>
        <begin position="1464"/>
        <end position="1494"/>
    </location>
</feature>
<evidence type="ECO:0000256" key="4">
    <source>
        <dbReference type="ARBA" id="ARBA00023015"/>
    </source>
</evidence>
<organism evidence="10 11">
    <name type="scientific">Phyllosticta capitalensis</name>
    <dbReference type="NCBI Taxonomy" id="121624"/>
    <lineage>
        <taxon>Eukaryota</taxon>
        <taxon>Fungi</taxon>
        <taxon>Dikarya</taxon>
        <taxon>Ascomycota</taxon>
        <taxon>Pezizomycotina</taxon>
        <taxon>Dothideomycetes</taxon>
        <taxon>Dothideomycetes incertae sedis</taxon>
        <taxon>Botryosphaeriales</taxon>
        <taxon>Phyllostictaceae</taxon>
        <taxon>Phyllosticta</taxon>
    </lineage>
</organism>
<evidence type="ECO:0000256" key="1">
    <source>
        <dbReference type="ARBA" id="ARBA00004123"/>
    </source>
</evidence>